<evidence type="ECO:0000256" key="6">
    <source>
        <dbReference type="SAM" id="MobiDB-lite"/>
    </source>
</evidence>
<dbReference type="SUPFAM" id="SSF55455">
    <property type="entry name" value="SRF-like"/>
    <property type="match status" value="1"/>
</dbReference>
<protein>
    <recommendedName>
        <fullName evidence="7">MADS-box domain-containing protein</fullName>
    </recommendedName>
</protein>
<sequence>MNSDLEILLDKHRKKTLFHDVDKLSTQIGADVSVMFFSPSGELCTNDYTSIEKIIDKFFKKERDWAKSPKQPRLLQCSSINKKNEDLFLFYKKKKKKKKKEKEKEKEKEKKKE</sequence>
<comment type="caution">
    <text evidence="8">The sequence shown here is derived from an EMBL/GenBank/DDBJ whole genome shotgun (WGS) entry which is preliminary data.</text>
</comment>
<feature type="compositionally biased region" description="Basic and acidic residues" evidence="6">
    <location>
        <begin position="102"/>
        <end position="113"/>
    </location>
</feature>
<keyword evidence="3" id="KW-0238">DNA-binding</keyword>
<dbReference type="InterPro" id="IPR036879">
    <property type="entry name" value="TF_MADSbox_sf"/>
</dbReference>
<evidence type="ECO:0000256" key="5">
    <source>
        <dbReference type="ARBA" id="ARBA00023242"/>
    </source>
</evidence>
<gene>
    <name evidence="8" type="ORF">H5410_045858</name>
</gene>
<keyword evidence="4" id="KW-0804">Transcription</keyword>
<keyword evidence="9" id="KW-1185">Reference proteome</keyword>
<keyword evidence="5" id="KW-0539">Nucleus</keyword>
<reference evidence="8 9" key="1">
    <citation type="submission" date="2020-09" db="EMBL/GenBank/DDBJ databases">
        <title>De no assembly of potato wild relative species, Solanum commersonii.</title>
        <authorList>
            <person name="Cho K."/>
        </authorList>
    </citation>
    <scope>NUCLEOTIDE SEQUENCE [LARGE SCALE GENOMIC DNA]</scope>
    <source>
        <strain evidence="8">LZ3.2</strain>
        <tissue evidence="8">Leaf</tissue>
    </source>
</reference>
<dbReference type="Gene3D" id="3.40.1810.10">
    <property type="entry name" value="Transcription factor, MADS-box"/>
    <property type="match status" value="1"/>
</dbReference>
<organism evidence="8 9">
    <name type="scientific">Solanum commersonii</name>
    <name type="common">Commerson's wild potato</name>
    <name type="synonym">Commerson's nightshade</name>
    <dbReference type="NCBI Taxonomy" id="4109"/>
    <lineage>
        <taxon>Eukaryota</taxon>
        <taxon>Viridiplantae</taxon>
        <taxon>Streptophyta</taxon>
        <taxon>Embryophyta</taxon>
        <taxon>Tracheophyta</taxon>
        <taxon>Spermatophyta</taxon>
        <taxon>Magnoliopsida</taxon>
        <taxon>eudicotyledons</taxon>
        <taxon>Gunneridae</taxon>
        <taxon>Pentapetalae</taxon>
        <taxon>asterids</taxon>
        <taxon>lamiids</taxon>
        <taxon>Solanales</taxon>
        <taxon>Solanaceae</taxon>
        <taxon>Solanoideae</taxon>
        <taxon>Solaneae</taxon>
        <taxon>Solanum</taxon>
    </lineage>
</organism>
<comment type="subcellular location">
    <subcellularLocation>
        <location evidence="1">Nucleus</location>
    </subcellularLocation>
</comment>
<feature type="region of interest" description="Disordered" evidence="6">
    <location>
        <begin position="94"/>
        <end position="113"/>
    </location>
</feature>
<name>A0A9J5XEV9_SOLCO</name>
<evidence type="ECO:0000313" key="8">
    <source>
        <dbReference type="EMBL" id="KAG5585424.1"/>
    </source>
</evidence>
<evidence type="ECO:0000313" key="9">
    <source>
        <dbReference type="Proteomes" id="UP000824120"/>
    </source>
</evidence>
<dbReference type="GO" id="GO:0003677">
    <property type="term" value="F:DNA binding"/>
    <property type="evidence" value="ECO:0007669"/>
    <property type="project" value="UniProtKB-KW"/>
</dbReference>
<dbReference type="Proteomes" id="UP000824120">
    <property type="component" value="Chromosome 9"/>
</dbReference>
<accession>A0A9J5XEV9</accession>
<feature type="non-terminal residue" evidence="8">
    <location>
        <position position="113"/>
    </location>
</feature>
<dbReference type="AlphaFoldDB" id="A0A9J5XEV9"/>
<dbReference type="GO" id="GO:0046983">
    <property type="term" value="F:protein dimerization activity"/>
    <property type="evidence" value="ECO:0007669"/>
    <property type="project" value="InterPro"/>
</dbReference>
<evidence type="ECO:0000256" key="4">
    <source>
        <dbReference type="ARBA" id="ARBA00023163"/>
    </source>
</evidence>
<keyword evidence="2" id="KW-0805">Transcription regulation</keyword>
<proteinExistence type="predicted"/>
<feature type="domain" description="MADS-box" evidence="7">
    <location>
        <begin position="13"/>
        <end position="44"/>
    </location>
</feature>
<dbReference type="EMBL" id="JACXVP010000009">
    <property type="protein sequence ID" value="KAG5585424.1"/>
    <property type="molecule type" value="Genomic_DNA"/>
</dbReference>
<dbReference type="Pfam" id="PF00319">
    <property type="entry name" value="SRF-TF"/>
    <property type="match status" value="1"/>
</dbReference>
<evidence type="ECO:0000256" key="2">
    <source>
        <dbReference type="ARBA" id="ARBA00023015"/>
    </source>
</evidence>
<dbReference type="GO" id="GO:0005634">
    <property type="term" value="C:nucleus"/>
    <property type="evidence" value="ECO:0007669"/>
    <property type="project" value="UniProtKB-SubCell"/>
</dbReference>
<dbReference type="InterPro" id="IPR002100">
    <property type="entry name" value="TF_MADSbox"/>
</dbReference>
<evidence type="ECO:0000256" key="1">
    <source>
        <dbReference type="ARBA" id="ARBA00004123"/>
    </source>
</evidence>
<evidence type="ECO:0000259" key="7">
    <source>
        <dbReference type="Pfam" id="PF00319"/>
    </source>
</evidence>
<evidence type="ECO:0000256" key="3">
    <source>
        <dbReference type="ARBA" id="ARBA00023125"/>
    </source>
</evidence>